<evidence type="ECO:0000256" key="3">
    <source>
        <dbReference type="SAM" id="MobiDB-lite"/>
    </source>
</evidence>
<gene>
    <name evidence="4" type="ORF">COW36_03060</name>
</gene>
<dbReference type="InterPro" id="IPR011990">
    <property type="entry name" value="TPR-like_helical_dom_sf"/>
</dbReference>
<comment type="caution">
    <text evidence="4">The sequence shown here is derived from an EMBL/GenBank/DDBJ whole genome shotgun (WGS) entry which is preliminary data.</text>
</comment>
<dbReference type="InterPro" id="IPR019734">
    <property type="entry name" value="TPR_rpt"/>
</dbReference>
<dbReference type="PROSITE" id="PS50005">
    <property type="entry name" value="TPR"/>
    <property type="match status" value="1"/>
</dbReference>
<dbReference type="EMBL" id="PFFQ01000006">
    <property type="protein sequence ID" value="PIW19106.1"/>
    <property type="molecule type" value="Genomic_DNA"/>
</dbReference>
<name>A0A2M7GAE1_9BACT</name>
<reference evidence="4 5" key="1">
    <citation type="submission" date="2017-09" db="EMBL/GenBank/DDBJ databases">
        <title>Depth-based differentiation of microbial function through sediment-hosted aquifers and enrichment of novel symbionts in the deep terrestrial subsurface.</title>
        <authorList>
            <person name="Probst A.J."/>
            <person name="Ladd B."/>
            <person name="Jarett J.K."/>
            <person name="Geller-Mcgrath D.E."/>
            <person name="Sieber C.M."/>
            <person name="Emerson J.B."/>
            <person name="Anantharaman K."/>
            <person name="Thomas B.C."/>
            <person name="Malmstrom R."/>
            <person name="Stieglmeier M."/>
            <person name="Klingl A."/>
            <person name="Woyke T."/>
            <person name="Ryan C.M."/>
            <person name="Banfield J.F."/>
        </authorList>
    </citation>
    <scope>NUCLEOTIDE SEQUENCE [LARGE SCALE GENOMIC DNA]</scope>
    <source>
        <strain evidence="4">CG17_big_fil_post_rev_8_21_14_2_50_48_46</strain>
    </source>
</reference>
<keyword evidence="2" id="KW-0175">Coiled coil</keyword>
<evidence type="ECO:0000313" key="5">
    <source>
        <dbReference type="Proteomes" id="UP000231019"/>
    </source>
</evidence>
<feature type="region of interest" description="Disordered" evidence="3">
    <location>
        <begin position="1"/>
        <end position="23"/>
    </location>
</feature>
<dbReference type="Gene3D" id="1.25.40.10">
    <property type="entry name" value="Tetratricopeptide repeat domain"/>
    <property type="match status" value="1"/>
</dbReference>
<evidence type="ECO:0000256" key="2">
    <source>
        <dbReference type="SAM" id="Coils"/>
    </source>
</evidence>
<evidence type="ECO:0000313" key="4">
    <source>
        <dbReference type="EMBL" id="PIW19106.1"/>
    </source>
</evidence>
<dbReference type="Proteomes" id="UP000231019">
    <property type="component" value="Unassembled WGS sequence"/>
</dbReference>
<evidence type="ECO:0000256" key="1">
    <source>
        <dbReference type="PROSITE-ProRule" id="PRU00339"/>
    </source>
</evidence>
<feature type="coiled-coil region" evidence="2">
    <location>
        <begin position="256"/>
        <end position="293"/>
    </location>
</feature>
<protein>
    <submittedName>
        <fullName evidence="4">Uncharacterized protein</fullName>
    </submittedName>
</protein>
<accession>A0A2M7GAE1</accession>
<dbReference type="AlphaFoldDB" id="A0A2M7GAE1"/>
<keyword evidence="1" id="KW-0802">TPR repeat</keyword>
<sequence>MFNFKELSKAHHSLSQRDKNRVDKSKSAYASGLSYLQQYTQRPSRELIKKAIAQFKTAIQLSRAYLAPYIALSNLYYGMNLLGPALRYFQAARELDPSSEYVLKLQQLLTSKEKISSLESPEVSVDWNSTKGVVLDYDQLYDDTEELIQREVQFTMTMQLLLRPTPDPEQIQTLQQSQQLVQNKYTYILHQLEVIDAEIDTEELRKQLKPVELRLKQINRLLEQCLIMRNLTEQLMTLIARVQHELAAVQPQEAELELFLDQCDALADQINALEQQKIAIQELEILYSQLVTKINELQEWFDHV</sequence>
<organism evidence="4 5">
    <name type="scientific">bacterium (Candidatus Blackallbacteria) CG17_big_fil_post_rev_8_21_14_2_50_48_46</name>
    <dbReference type="NCBI Taxonomy" id="2014261"/>
    <lineage>
        <taxon>Bacteria</taxon>
        <taxon>Candidatus Blackallbacteria</taxon>
    </lineage>
</organism>
<proteinExistence type="predicted"/>
<dbReference type="SUPFAM" id="SSF48452">
    <property type="entry name" value="TPR-like"/>
    <property type="match status" value="1"/>
</dbReference>
<feature type="repeat" description="TPR" evidence="1">
    <location>
        <begin position="66"/>
        <end position="99"/>
    </location>
</feature>